<dbReference type="InterPro" id="IPR012337">
    <property type="entry name" value="RNaseH-like_sf"/>
</dbReference>
<proteinExistence type="predicted"/>
<dbReference type="STRING" id="34002.SAMN04489859_10808"/>
<feature type="region of interest" description="Disordered" evidence="1">
    <location>
        <begin position="794"/>
        <end position="822"/>
    </location>
</feature>
<dbReference type="InterPro" id="IPR036397">
    <property type="entry name" value="RNaseH_sf"/>
</dbReference>
<dbReference type="Proteomes" id="UP000199054">
    <property type="component" value="Unassembled WGS sequence"/>
</dbReference>
<organism evidence="3 4">
    <name type="scientific">Paracoccus alcaliphilus</name>
    <dbReference type="NCBI Taxonomy" id="34002"/>
    <lineage>
        <taxon>Bacteria</taxon>
        <taxon>Pseudomonadati</taxon>
        <taxon>Pseudomonadota</taxon>
        <taxon>Alphaproteobacteria</taxon>
        <taxon>Rhodobacterales</taxon>
        <taxon>Paracoccaceae</taxon>
        <taxon>Paracoccus</taxon>
    </lineage>
</organism>
<evidence type="ECO:0000259" key="2">
    <source>
        <dbReference type="PROSITE" id="PS50994"/>
    </source>
</evidence>
<accession>A0A1H8P4V8</accession>
<reference evidence="3 4" key="1">
    <citation type="submission" date="2016-10" db="EMBL/GenBank/DDBJ databases">
        <authorList>
            <person name="de Groot N.N."/>
        </authorList>
    </citation>
    <scope>NUCLEOTIDE SEQUENCE [LARGE SCALE GENOMIC DNA]</scope>
    <source>
        <strain evidence="3 4">DSM 8512</strain>
    </source>
</reference>
<evidence type="ECO:0000256" key="1">
    <source>
        <dbReference type="SAM" id="MobiDB-lite"/>
    </source>
</evidence>
<evidence type="ECO:0000313" key="4">
    <source>
        <dbReference type="Proteomes" id="UP000199054"/>
    </source>
</evidence>
<protein>
    <submittedName>
        <fullName evidence="3">Mu transposase, C-terminal</fullName>
    </submittedName>
</protein>
<dbReference type="RefSeq" id="WP_090617903.1">
    <property type="nucleotide sequence ID" value="NZ_CP067124.1"/>
</dbReference>
<gene>
    <name evidence="3" type="ORF">SAMN04489859_10808</name>
</gene>
<dbReference type="InterPro" id="IPR001584">
    <property type="entry name" value="Integrase_cat-core"/>
</dbReference>
<feature type="domain" description="Integrase catalytic" evidence="2">
    <location>
        <begin position="281"/>
        <end position="497"/>
    </location>
</feature>
<dbReference type="OrthoDB" id="9814072at2"/>
<dbReference type="PROSITE" id="PS50994">
    <property type="entry name" value="INTEGRASE"/>
    <property type="match status" value="1"/>
</dbReference>
<keyword evidence="4" id="KW-1185">Reference proteome</keyword>
<dbReference type="GO" id="GO:0015074">
    <property type="term" value="P:DNA integration"/>
    <property type="evidence" value="ECO:0007669"/>
    <property type="project" value="InterPro"/>
</dbReference>
<feature type="compositionally biased region" description="Basic and acidic residues" evidence="1">
    <location>
        <begin position="807"/>
        <end position="822"/>
    </location>
</feature>
<sequence>MTRHFRVSEADCLEIAGSAHRLIRSDKTGTIWARLDDDNVRLSFTGEELLRLLAAPDTRLKRGQFSDQSAFLRLRCDFKYIATLPAEERSRILWQTTCAKFFLESEARGDTTRSEASVEEILGELEQYVNAVEHSGQDVGRTPRAGQGYITRRFPCARTLLEWARLYEKAGRSPLVFLRKRRLGQTSRKLMAEAETLLAECVFGYLDRNEPSQQDIVTMVKDRFKIENTGRAEAGKPCLPVPSARTVRRRIKALDPFEVVAQRKGIEAARRKFGFYEEGLMADYPLQRVEMDEWQIDLTTLLGDSGALDGLPTEDRAKFKVGRRWIYVAIDCATRCVLGFRIVATPNAQDAIRTLNLIIQDKTPIAVASGCVSRWDHSGGIGVLVTDQGSAFAAEIFRMAVADLGATYEAPPAGVPKLRGRIERIFRTFGQQLAPMLIGRTFSNPTERGDYPSEQWAALTDDELAEIFTLFVVDIYHNTPHSGLKGETPANAWKRLSTEQGVTPPPDANQRRAVFGIPLSRKLDRHGVRVFGVNYTCPMLQEALMRGADSEIPVRVDPEDLICIECVAESMHRHGLSGAFRCADWQLVSIRTCERHGIWLTSLPHEIYTIANYDVVRCIERHRTLVDEASDGAVSTPLEAYLRRRLDGTRPGLWLDAFPLHVVSRLSEMLGARLEFDSMVRAVDLTEEMLHRAGGSGFAAIKDGPAVLRRNLEGLKSDAIRKGGFQHAADLGVFYHWLSASRAPKELRPIQHIVRSFIIGNYPLDPGRAILGQTVHEPKVLSLEHVRKRLEMRPDPRHGRAPIHACDLCRSDGGRGQKRSDL</sequence>
<evidence type="ECO:0000313" key="3">
    <source>
        <dbReference type="EMBL" id="SEO36857.1"/>
    </source>
</evidence>
<dbReference type="Gene3D" id="3.30.420.10">
    <property type="entry name" value="Ribonuclease H-like superfamily/Ribonuclease H"/>
    <property type="match status" value="1"/>
</dbReference>
<dbReference type="SUPFAM" id="SSF53098">
    <property type="entry name" value="Ribonuclease H-like"/>
    <property type="match status" value="1"/>
</dbReference>
<dbReference type="EMBL" id="FODE01000080">
    <property type="protein sequence ID" value="SEO36857.1"/>
    <property type="molecule type" value="Genomic_DNA"/>
</dbReference>
<dbReference type="AlphaFoldDB" id="A0A1H8P4V8"/>
<dbReference type="GO" id="GO:0003676">
    <property type="term" value="F:nucleic acid binding"/>
    <property type="evidence" value="ECO:0007669"/>
    <property type="project" value="InterPro"/>
</dbReference>
<name>A0A1H8P4V8_9RHOB</name>